<sequence>MYLFDFLTSNRFFGALVLTSLFLVPSTVFAAPATVNANVNLRTGPGSNYGRLASLPAGMGVDAGPCRGSWCQVRTSFYRGWVSSRFLSFSRYAPAPNYPMSRGARVTIGDGVEIRRRPTARPGYDPYQPDPARGPAPGYDPYRDTGPSAVPPIGGGVRPMRSPD</sequence>
<evidence type="ECO:0000256" key="1">
    <source>
        <dbReference type="SAM" id="MobiDB-lite"/>
    </source>
</evidence>
<gene>
    <name evidence="4" type="ORF">J2782_002393</name>
</gene>
<feature type="region of interest" description="Disordered" evidence="1">
    <location>
        <begin position="111"/>
        <end position="164"/>
    </location>
</feature>
<dbReference type="InterPro" id="IPR003646">
    <property type="entry name" value="SH3-like_bac-type"/>
</dbReference>
<comment type="caution">
    <text evidence="4">The sequence shown here is derived from an EMBL/GenBank/DDBJ whole genome shotgun (WGS) entry which is preliminary data.</text>
</comment>
<dbReference type="EMBL" id="JAVDQT010000003">
    <property type="protein sequence ID" value="MDR6432651.1"/>
    <property type="molecule type" value="Genomic_DNA"/>
</dbReference>
<dbReference type="Proteomes" id="UP001184614">
    <property type="component" value="Unassembled WGS sequence"/>
</dbReference>
<reference evidence="4 5" key="1">
    <citation type="submission" date="2023-07" db="EMBL/GenBank/DDBJ databases">
        <title>Sorghum-associated microbial communities from plants grown in Nebraska, USA.</title>
        <authorList>
            <person name="Schachtman D."/>
        </authorList>
    </citation>
    <scope>NUCLEOTIDE SEQUENCE [LARGE SCALE GENOMIC DNA]</scope>
    <source>
        <strain evidence="4 5">DS1730</strain>
    </source>
</reference>
<accession>A0ABU1MAD6</accession>
<evidence type="ECO:0000259" key="3">
    <source>
        <dbReference type="Pfam" id="PF08239"/>
    </source>
</evidence>
<evidence type="ECO:0000313" key="4">
    <source>
        <dbReference type="EMBL" id="MDR6432651.1"/>
    </source>
</evidence>
<dbReference type="Gene3D" id="2.30.30.40">
    <property type="entry name" value="SH3 Domains"/>
    <property type="match status" value="1"/>
</dbReference>
<dbReference type="Pfam" id="PF08239">
    <property type="entry name" value="SH3_3"/>
    <property type="match status" value="1"/>
</dbReference>
<name>A0ABU1MAD6_9HYPH</name>
<feature type="signal peptide" evidence="2">
    <location>
        <begin position="1"/>
        <end position="30"/>
    </location>
</feature>
<organism evidence="4 5">
    <name type="scientific">Brucella pseudogrignonensis</name>
    <dbReference type="NCBI Taxonomy" id="419475"/>
    <lineage>
        <taxon>Bacteria</taxon>
        <taxon>Pseudomonadati</taxon>
        <taxon>Pseudomonadota</taxon>
        <taxon>Alphaproteobacteria</taxon>
        <taxon>Hyphomicrobiales</taxon>
        <taxon>Brucellaceae</taxon>
        <taxon>Brucella/Ochrobactrum group</taxon>
        <taxon>Brucella</taxon>
    </lineage>
</organism>
<keyword evidence="2" id="KW-0732">Signal</keyword>
<evidence type="ECO:0000313" key="5">
    <source>
        <dbReference type="Proteomes" id="UP001184614"/>
    </source>
</evidence>
<feature type="chain" id="PRO_5046982621" evidence="2">
    <location>
        <begin position="31"/>
        <end position="164"/>
    </location>
</feature>
<keyword evidence="5" id="KW-1185">Reference proteome</keyword>
<proteinExistence type="predicted"/>
<evidence type="ECO:0000256" key="2">
    <source>
        <dbReference type="SAM" id="SignalP"/>
    </source>
</evidence>
<protein>
    <submittedName>
        <fullName evidence="4">Uncharacterized protein YraI</fullName>
    </submittedName>
</protein>
<feature type="domain" description="SH3b" evidence="3">
    <location>
        <begin position="38"/>
        <end position="88"/>
    </location>
</feature>